<accession>A0A7S1SFP8</accession>
<proteinExistence type="predicted"/>
<dbReference type="AlphaFoldDB" id="A0A7S1SFP8"/>
<feature type="region of interest" description="Disordered" evidence="1">
    <location>
        <begin position="50"/>
        <end position="84"/>
    </location>
</feature>
<gene>
    <name evidence="2" type="ORF">ACAT0790_LOCUS69810</name>
</gene>
<name>A0A7S1SFP8_ALECA</name>
<evidence type="ECO:0000313" key="2">
    <source>
        <dbReference type="EMBL" id="CAD9193033.1"/>
    </source>
</evidence>
<organism evidence="2">
    <name type="scientific">Alexandrium catenella</name>
    <name type="common">Red tide dinoflagellate</name>
    <name type="synonym">Gonyaulax catenella</name>
    <dbReference type="NCBI Taxonomy" id="2925"/>
    <lineage>
        <taxon>Eukaryota</taxon>
        <taxon>Sar</taxon>
        <taxon>Alveolata</taxon>
        <taxon>Dinophyceae</taxon>
        <taxon>Gonyaulacales</taxon>
        <taxon>Pyrocystaceae</taxon>
        <taxon>Alexandrium</taxon>
    </lineage>
</organism>
<evidence type="ECO:0000256" key="1">
    <source>
        <dbReference type="SAM" id="MobiDB-lite"/>
    </source>
</evidence>
<dbReference type="EMBL" id="HBGE01117087">
    <property type="protein sequence ID" value="CAD9193033.1"/>
    <property type="molecule type" value="Transcribed_RNA"/>
</dbReference>
<protein>
    <submittedName>
        <fullName evidence="2">Uncharacterized protein</fullName>
    </submittedName>
</protein>
<reference evidence="2" key="1">
    <citation type="submission" date="2021-01" db="EMBL/GenBank/DDBJ databases">
        <authorList>
            <person name="Corre E."/>
            <person name="Pelletier E."/>
            <person name="Niang G."/>
            <person name="Scheremetjew M."/>
            <person name="Finn R."/>
            <person name="Kale V."/>
            <person name="Holt S."/>
            <person name="Cochrane G."/>
            <person name="Meng A."/>
            <person name="Brown T."/>
            <person name="Cohen L."/>
        </authorList>
    </citation>
    <scope>NUCLEOTIDE SEQUENCE</scope>
    <source>
        <strain evidence="2">OF101</strain>
    </source>
</reference>
<sequence length="111" mass="11850">MLPVAAAAVRGATARGMGAARGRFLPQQPSQLRWQQPSLQPLRCFAGQGEVELPPASNTGVSPGASPELRGRGPAPEQQKVPLFRPPGPKVRAFFFWTCIGMATGYWLHGA</sequence>